<gene>
    <name evidence="1" type="ORF">ACFOW3_13385</name>
</gene>
<accession>A0ABV8DAP2</accession>
<dbReference type="Proteomes" id="UP001595693">
    <property type="component" value="Unassembled WGS sequence"/>
</dbReference>
<keyword evidence="2" id="KW-1185">Reference proteome</keyword>
<comment type="caution">
    <text evidence="1">The sequence shown here is derived from an EMBL/GenBank/DDBJ whole genome shotgun (WGS) entry which is preliminary data.</text>
</comment>
<evidence type="ECO:0000313" key="2">
    <source>
        <dbReference type="Proteomes" id="UP001595693"/>
    </source>
</evidence>
<evidence type="ECO:0000313" key="1">
    <source>
        <dbReference type="EMBL" id="MFC3935610.1"/>
    </source>
</evidence>
<dbReference type="EMBL" id="JBHSAJ010000037">
    <property type="protein sequence ID" value="MFC3935610.1"/>
    <property type="molecule type" value="Genomic_DNA"/>
</dbReference>
<proteinExistence type="predicted"/>
<name>A0ABV8DAP2_9BURK</name>
<dbReference type="RefSeq" id="WP_055396648.1">
    <property type="nucleotide sequence ID" value="NZ_JAMXAX010000009.1"/>
</dbReference>
<sequence length="766" mass="83032">MTIWNPLFFTPTGQPVGAVAPPTLRVYGAMATAAQVAMAQTAFQNFTASARLSAAPNPTGIGALPDGSRFRIFVVGNQSIMELWTAGGVAPGTGVFSGILFRDHNIVLVNDGTVDVALKQWVIRDVTSVPTLTGYFNAFANQSLAPYNTQAIVAPSSIIPAPMRYMYRSAEIVARYGHNYANYIWPIGVNAARDKFISLVYGVGGSQAWSIVYSFAVDVESLFKDFGAPLGSVPTVSLDYDSAVEMIAQSPGDPDVSISGPYIRKDGAQVLFRKYVSSNKYTEADAGFLFRVKRIDRATASRSTVNGAITVPNTVVRMSFKNIDQTAVVFDRDGDSFVGPTVVHTVPQDDISAEGLYSGTWDGAQSAIVTSDDVGVHVDYKSGPSRVITNEYTDTEGDDPAHRGSEAIAGPISGRFTRIEKTYDCQPHFVAGEMVLLPRAKVTSHESECTGSVSYSYLDGYFDFESTHTGPHEPGQLTEAKEVHLLSNQSPSSSLHIDEYLTLNDGSRFYLVKYDYVEIGTVDTEEHYLNNVIGEPAQRYGQDSKAFQYTVQREQRELLVYDPALDLLCYLECTFQATRSFSQFFAWESEPDTSSTYTNSGGGGLPTAPTPKLVIKCKSVEIRLDVPFNSGNFNLASLLPATGISPYADPNGDLLTSQGFPGWTIQESAAIPEFLLADTFLLDGENRSGDFNVSGVRGLAPRIVTRVPTVEYVKTPVTGGAYLRATLTVDGSSVLDKAYLIDGTGIRPVQNVFPAFNVDNEKGVPF</sequence>
<protein>
    <recommendedName>
        <fullName evidence="3">Tip attachment protein J domain-containing protein</fullName>
    </recommendedName>
</protein>
<organism evidence="1 2">
    <name type="scientific">Acidovorax facilis</name>
    <dbReference type="NCBI Taxonomy" id="12917"/>
    <lineage>
        <taxon>Bacteria</taxon>
        <taxon>Pseudomonadati</taxon>
        <taxon>Pseudomonadota</taxon>
        <taxon>Betaproteobacteria</taxon>
        <taxon>Burkholderiales</taxon>
        <taxon>Comamonadaceae</taxon>
        <taxon>Acidovorax</taxon>
    </lineage>
</organism>
<evidence type="ECO:0008006" key="3">
    <source>
        <dbReference type="Google" id="ProtNLM"/>
    </source>
</evidence>
<reference evidence="2" key="1">
    <citation type="journal article" date="2019" name="Int. J. Syst. Evol. Microbiol.">
        <title>The Global Catalogue of Microorganisms (GCM) 10K type strain sequencing project: providing services to taxonomists for standard genome sequencing and annotation.</title>
        <authorList>
            <consortium name="The Broad Institute Genomics Platform"/>
            <consortium name="The Broad Institute Genome Sequencing Center for Infectious Disease"/>
            <person name="Wu L."/>
            <person name="Ma J."/>
        </authorList>
    </citation>
    <scope>NUCLEOTIDE SEQUENCE [LARGE SCALE GENOMIC DNA]</scope>
    <source>
        <strain evidence="2">CCUG 2113</strain>
    </source>
</reference>